<dbReference type="AlphaFoldDB" id="A0A8H4BLY3"/>
<gene>
    <name evidence="3" type="ORF">FB192DRAFT_1433017</name>
</gene>
<dbReference type="EMBL" id="JAAECE010000002">
    <property type="protein sequence ID" value="KAF1804435.1"/>
    <property type="molecule type" value="Genomic_DNA"/>
</dbReference>
<accession>A0A8H4BLY3</accession>
<feature type="compositionally biased region" description="Polar residues" evidence="1">
    <location>
        <begin position="225"/>
        <end position="235"/>
    </location>
</feature>
<evidence type="ECO:0000259" key="2">
    <source>
        <dbReference type="PROSITE" id="PS51299"/>
    </source>
</evidence>
<reference evidence="3 4" key="1">
    <citation type="submission" date="2019-09" db="EMBL/GenBank/DDBJ databases">
        <authorList>
            <consortium name="DOE Joint Genome Institute"/>
            <person name="Mondo S.J."/>
            <person name="Navarro-Mendoza M.I."/>
            <person name="Perez-Arques C."/>
            <person name="Panchal S."/>
            <person name="Nicolas F.E."/>
            <person name="Ganguly P."/>
            <person name="Pangilinan J."/>
            <person name="Grigoriev I."/>
            <person name="Heitman J."/>
            <person name="Sanya K."/>
            <person name="Garre V."/>
        </authorList>
    </citation>
    <scope>NUCLEOTIDE SEQUENCE [LARGE SCALE GENOMIC DNA]</scope>
    <source>
        <strain evidence="3 4">MU402</strain>
    </source>
</reference>
<proteinExistence type="predicted"/>
<keyword evidence="3" id="KW-0238">DNA-binding</keyword>
<dbReference type="SUPFAM" id="SSF54616">
    <property type="entry name" value="DNA-binding domain of Mlu1-box binding protein MBP1"/>
    <property type="match status" value="1"/>
</dbReference>
<dbReference type="InterPro" id="IPR003163">
    <property type="entry name" value="Tscrpt_reg_HTH_APSES-type"/>
</dbReference>
<dbReference type="GO" id="GO:0003677">
    <property type="term" value="F:DNA binding"/>
    <property type="evidence" value="ECO:0007669"/>
    <property type="project" value="UniProtKB-KW"/>
</dbReference>
<evidence type="ECO:0000256" key="1">
    <source>
        <dbReference type="SAM" id="MobiDB-lite"/>
    </source>
</evidence>
<name>A0A8H4BLY3_MUCCL</name>
<evidence type="ECO:0000313" key="3">
    <source>
        <dbReference type="EMBL" id="KAF1804435.1"/>
    </source>
</evidence>
<organism evidence="3 4">
    <name type="scientific">Mucor circinelloides f. lusitanicus</name>
    <name type="common">Mucor racemosus var. lusitanicus</name>
    <dbReference type="NCBI Taxonomy" id="29924"/>
    <lineage>
        <taxon>Eukaryota</taxon>
        <taxon>Fungi</taxon>
        <taxon>Fungi incertae sedis</taxon>
        <taxon>Mucoromycota</taxon>
        <taxon>Mucoromycotina</taxon>
        <taxon>Mucoromycetes</taxon>
        <taxon>Mucorales</taxon>
        <taxon>Mucorineae</taxon>
        <taxon>Mucoraceae</taxon>
        <taxon>Mucor</taxon>
    </lineage>
</organism>
<sequence>MENNMDNDCPRYRPFASSTTAQRIVKVKKAKYSTSLDPRGYIPVYEYLINGQPIMWDRESGYVHFTGIWKSLGNSKADIVKMVDSNPELKVKKIRGGFLKIQGTWIPYEYAYLLCKRTAWMIRKDLVAMFGPRFLNDALDPSHPEYGCLLLDPKCNQKGMNNRQTTMRQVNHHPYRRSDFMRRNSRDKLTKKNEKIVSSMSLSRLLNATTSTANTTKQQSMDAAFSQSPNTTPSPTFRVVPLPLAPKAEQETHLLPPILTSKSDRRPSEPRITPIYSPSSPSTSSTWSSPSSPSTLSACHSSSDLMLPPPTQTYSKDIIDTINATILLQRLSQDDGARPFKPMHPDSIPSKVIVGNQEYRICWDD</sequence>
<feature type="domain" description="HTH APSES-type" evidence="2">
    <location>
        <begin position="31"/>
        <end position="141"/>
    </location>
</feature>
<dbReference type="PROSITE" id="PS51299">
    <property type="entry name" value="HTH_APSES"/>
    <property type="match status" value="1"/>
</dbReference>
<evidence type="ECO:0000313" key="4">
    <source>
        <dbReference type="Proteomes" id="UP000469890"/>
    </source>
</evidence>
<dbReference type="PANTHER" id="PTHR43828">
    <property type="entry name" value="ASPARAGINASE"/>
    <property type="match status" value="1"/>
</dbReference>
<dbReference type="Proteomes" id="UP000469890">
    <property type="component" value="Unassembled WGS sequence"/>
</dbReference>
<protein>
    <submittedName>
        <fullName evidence="3">Transcription regulator HTH, apses-type DNA-binding domain-containing protein</fullName>
    </submittedName>
</protein>
<dbReference type="InterPro" id="IPR036887">
    <property type="entry name" value="HTH_APSES_sf"/>
</dbReference>
<feature type="region of interest" description="Disordered" evidence="1">
    <location>
        <begin position="212"/>
        <end position="309"/>
    </location>
</feature>
<dbReference type="Gene3D" id="3.10.260.10">
    <property type="entry name" value="Transcription regulator HTH, APSES-type DNA-binding domain"/>
    <property type="match status" value="1"/>
</dbReference>
<dbReference type="GO" id="GO:0033309">
    <property type="term" value="C:SBF transcription complex"/>
    <property type="evidence" value="ECO:0007669"/>
    <property type="project" value="TreeGrafter"/>
</dbReference>
<dbReference type="PANTHER" id="PTHR43828:SF5">
    <property type="entry name" value="TRANSCRIPTIONAL REPRESSOR XBP1"/>
    <property type="match status" value="1"/>
</dbReference>
<dbReference type="InterPro" id="IPR051642">
    <property type="entry name" value="SWI6-like"/>
</dbReference>
<feature type="compositionally biased region" description="Low complexity" evidence="1">
    <location>
        <begin position="273"/>
        <end position="303"/>
    </location>
</feature>
<dbReference type="GO" id="GO:0000981">
    <property type="term" value="F:DNA-binding transcription factor activity, RNA polymerase II-specific"/>
    <property type="evidence" value="ECO:0007669"/>
    <property type="project" value="UniProtKB-ARBA"/>
</dbReference>
<comment type="caution">
    <text evidence="3">The sequence shown here is derived from an EMBL/GenBank/DDBJ whole genome shotgun (WGS) entry which is preliminary data.</text>
</comment>
<dbReference type="GO" id="GO:0030907">
    <property type="term" value="C:MBF transcription complex"/>
    <property type="evidence" value="ECO:0007669"/>
    <property type="project" value="TreeGrafter"/>
</dbReference>